<evidence type="ECO:0000313" key="3">
    <source>
        <dbReference type="Proteomes" id="UP000505355"/>
    </source>
</evidence>
<feature type="transmembrane region" description="Helical" evidence="1">
    <location>
        <begin position="200"/>
        <end position="223"/>
    </location>
</feature>
<dbReference type="Proteomes" id="UP000505355">
    <property type="component" value="Chromosome"/>
</dbReference>
<keyword evidence="1" id="KW-0812">Transmembrane</keyword>
<keyword evidence="1" id="KW-0472">Membrane</keyword>
<gene>
    <name evidence="2" type="ORF">HQ865_15290</name>
</gene>
<name>A0A7D4UPT3_9SPHI</name>
<sequence length="404" mass="45205">MLKRFYHIDQATGVSINKLSDTSFEIDLCSISLSKDQLKLEKKIIGITNLDELTKQAPAGSPVAINLTGKGILTKSFEQVAAIDHSNFSRILPNANFSDFYVQHFVSGERSYVSVIRKTDADQWIARLKQIGLKPLLLSLDIFPADMVLPQLNSTVRSLCTGGYHITWDNDGEWTNVQRQEPGQKNEPLKIDNETIGERLLLPYAAAFGLAMTGRIPLVSAIVPELSADLSNELENRKFKAGAIAVLCTIFLLLIVNFAVFSWLNDSNNELMVKVGFLTQSTSDRTNLENNIQQKELLLRNSGWHSGVLSKSILTDQMAAEMPAGIKWTSLNIDPVDNANGRTLKNISFFDRRITATGQAEQVIAVNEWIARLKTKPWLKNIRLDSYNFNQELNTGQFTLIINY</sequence>
<organism evidence="2 3">
    <name type="scientific">Mucilaginibacter mali</name>
    <dbReference type="NCBI Taxonomy" id="2740462"/>
    <lineage>
        <taxon>Bacteria</taxon>
        <taxon>Pseudomonadati</taxon>
        <taxon>Bacteroidota</taxon>
        <taxon>Sphingobacteriia</taxon>
        <taxon>Sphingobacteriales</taxon>
        <taxon>Sphingobacteriaceae</taxon>
        <taxon>Mucilaginibacter</taxon>
    </lineage>
</organism>
<evidence type="ECO:0000313" key="2">
    <source>
        <dbReference type="EMBL" id="QKJ31060.1"/>
    </source>
</evidence>
<dbReference type="RefSeq" id="WP_173415727.1">
    <property type="nucleotide sequence ID" value="NZ_CP054139.1"/>
</dbReference>
<dbReference type="EMBL" id="CP054139">
    <property type="protein sequence ID" value="QKJ31060.1"/>
    <property type="molecule type" value="Genomic_DNA"/>
</dbReference>
<proteinExistence type="predicted"/>
<reference evidence="2 3" key="1">
    <citation type="submission" date="2020-05" db="EMBL/GenBank/DDBJ databases">
        <title>Mucilaginibacter mali sp. nov.</title>
        <authorList>
            <person name="Kim H.S."/>
            <person name="Lee K.C."/>
            <person name="Suh M.K."/>
            <person name="Kim J.-S."/>
            <person name="Han K.-I."/>
            <person name="Eom M.K."/>
            <person name="Shin Y.K."/>
            <person name="Lee J.-S."/>
        </authorList>
    </citation>
    <scope>NUCLEOTIDE SEQUENCE [LARGE SCALE GENOMIC DNA]</scope>
    <source>
        <strain evidence="2 3">G2-14</strain>
    </source>
</reference>
<accession>A0A7D4UPT3</accession>
<dbReference type="KEGG" id="mmab:HQ865_15290"/>
<protein>
    <submittedName>
        <fullName evidence="2">Uncharacterized protein</fullName>
    </submittedName>
</protein>
<feature type="transmembrane region" description="Helical" evidence="1">
    <location>
        <begin position="243"/>
        <end position="264"/>
    </location>
</feature>
<dbReference type="AlphaFoldDB" id="A0A7D4UPT3"/>
<keyword evidence="3" id="KW-1185">Reference proteome</keyword>
<evidence type="ECO:0000256" key="1">
    <source>
        <dbReference type="SAM" id="Phobius"/>
    </source>
</evidence>
<keyword evidence="1" id="KW-1133">Transmembrane helix</keyword>